<name>A0A8J6J2N7_9FIRM</name>
<keyword evidence="8 10" id="KW-0472">Membrane</keyword>
<dbReference type="GO" id="GO:0046677">
    <property type="term" value="P:response to antibiotic"/>
    <property type="evidence" value="ECO:0007669"/>
    <property type="project" value="UniProtKB-KW"/>
</dbReference>
<dbReference type="NCBIfam" id="TIGR00797">
    <property type="entry name" value="matE"/>
    <property type="match status" value="1"/>
</dbReference>
<evidence type="ECO:0000256" key="9">
    <source>
        <dbReference type="ARBA" id="ARBA00023251"/>
    </source>
</evidence>
<evidence type="ECO:0000256" key="2">
    <source>
        <dbReference type="ARBA" id="ARBA00008417"/>
    </source>
</evidence>
<feature type="transmembrane region" description="Helical" evidence="10">
    <location>
        <begin position="80"/>
        <end position="102"/>
    </location>
</feature>
<evidence type="ECO:0000256" key="5">
    <source>
        <dbReference type="ARBA" id="ARBA00022475"/>
    </source>
</evidence>
<feature type="transmembrane region" description="Helical" evidence="10">
    <location>
        <begin position="181"/>
        <end position="202"/>
    </location>
</feature>
<feature type="transmembrane region" description="Helical" evidence="10">
    <location>
        <begin position="403"/>
        <end position="425"/>
    </location>
</feature>
<dbReference type="PANTHER" id="PTHR43823">
    <property type="entry name" value="SPORULATION PROTEIN YKVU"/>
    <property type="match status" value="1"/>
</dbReference>
<dbReference type="InterPro" id="IPR002528">
    <property type="entry name" value="MATE_fam"/>
</dbReference>
<reference evidence="11" key="1">
    <citation type="submission" date="2020-08" db="EMBL/GenBank/DDBJ databases">
        <title>Genome public.</title>
        <authorList>
            <person name="Liu C."/>
            <person name="Sun Q."/>
        </authorList>
    </citation>
    <scope>NUCLEOTIDE SEQUENCE</scope>
    <source>
        <strain evidence="11">NSJ-23</strain>
    </source>
</reference>
<comment type="similarity">
    <text evidence="2">Belongs to the multi antimicrobial extrusion (MATE) (TC 2.A.66.1) family. MepA subfamily.</text>
</comment>
<dbReference type="GO" id="GO:0042910">
    <property type="term" value="F:xenobiotic transmembrane transporter activity"/>
    <property type="evidence" value="ECO:0007669"/>
    <property type="project" value="InterPro"/>
</dbReference>
<accession>A0A8J6J2N7</accession>
<evidence type="ECO:0000256" key="8">
    <source>
        <dbReference type="ARBA" id="ARBA00023136"/>
    </source>
</evidence>
<keyword evidence="9" id="KW-0046">Antibiotic resistance</keyword>
<organism evidence="11 12">
    <name type="scientific">Flintibacter hominis</name>
    <dbReference type="NCBI Taxonomy" id="2763048"/>
    <lineage>
        <taxon>Bacteria</taxon>
        <taxon>Bacillati</taxon>
        <taxon>Bacillota</taxon>
        <taxon>Clostridia</taxon>
        <taxon>Eubacteriales</taxon>
        <taxon>Flintibacter</taxon>
    </lineage>
</organism>
<feature type="transmembrane region" description="Helical" evidence="10">
    <location>
        <begin position="376"/>
        <end position="397"/>
    </location>
</feature>
<feature type="transmembrane region" description="Helical" evidence="10">
    <location>
        <begin position="122"/>
        <end position="143"/>
    </location>
</feature>
<keyword evidence="6 10" id="KW-0812">Transmembrane</keyword>
<feature type="transmembrane region" description="Helical" evidence="10">
    <location>
        <begin position="348"/>
        <end position="369"/>
    </location>
</feature>
<feature type="transmembrane region" description="Helical" evidence="10">
    <location>
        <begin position="306"/>
        <end position="328"/>
    </location>
</feature>
<proteinExistence type="inferred from homology"/>
<evidence type="ECO:0000256" key="7">
    <source>
        <dbReference type="ARBA" id="ARBA00022989"/>
    </source>
</evidence>
<evidence type="ECO:0000256" key="10">
    <source>
        <dbReference type="SAM" id="Phobius"/>
    </source>
</evidence>
<feature type="transmembrane region" description="Helical" evidence="10">
    <location>
        <begin position="155"/>
        <end position="175"/>
    </location>
</feature>
<dbReference type="EMBL" id="JACOPO010000007">
    <property type="protein sequence ID" value="MBC5723284.1"/>
    <property type="molecule type" value="Genomic_DNA"/>
</dbReference>
<dbReference type="InterPro" id="IPR048279">
    <property type="entry name" value="MdtK-like"/>
</dbReference>
<evidence type="ECO:0000313" key="12">
    <source>
        <dbReference type="Proteomes" id="UP000628736"/>
    </source>
</evidence>
<protein>
    <recommendedName>
        <fullName evidence="3">Multidrug export protein MepA</fullName>
    </recommendedName>
</protein>
<keyword evidence="12" id="KW-1185">Reference proteome</keyword>
<dbReference type="GO" id="GO:0005886">
    <property type="term" value="C:plasma membrane"/>
    <property type="evidence" value="ECO:0007669"/>
    <property type="project" value="UniProtKB-SubCell"/>
</dbReference>
<dbReference type="AlphaFoldDB" id="A0A8J6J2N7"/>
<dbReference type="InterPro" id="IPR051327">
    <property type="entry name" value="MATE_MepA_subfamily"/>
</dbReference>
<keyword evidence="4" id="KW-0813">Transport</keyword>
<evidence type="ECO:0000256" key="6">
    <source>
        <dbReference type="ARBA" id="ARBA00022692"/>
    </source>
</evidence>
<dbReference type="CDD" id="cd13143">
    <property type="entry name" value="MATE_MepA_like"/>
    <property type="match status" value="1"/>
</dbReference>
<evidence type="ECO:0000256" key="3">
    <source>
        <dbReference type="ARBA" id="ARBA00022106"/>
    </source>
</evidence>
<comment type="subcellular location">
    <subcellularLocation>
        <location evidence="1">Cell membrane</location>
        <topology evidence="1">Multi-pass membrane protein</topology>
    </subcellularLocation>
</comment>
<evidence type="ECO:0000256" key="4">
    <source>
        <dbReference type="ARBA" id="ARBA00022448"/>
    </source>
</evidence>
<dbReference type="Proteomes" id="UP000628736">
    <property type="component" value="Unassembled WGS sequence"/>
</dbReference>
<comment type="caution">
    <text evidence="11">The sequence shown here is derived from an EMBL/GenBank/DDBJ whole genome shotgun (WGS) entry which is preliminary data.</text>
</comment>
<sequence>MLRLAVPAVAAQLINMLYNIVDRIYIGHIPVVGKTALTGLGVSFPILMLVSAFAAFSGMGGAPLASIRLGAGDRKGAEQILGNSTTLLLGTAAVLTVFFSLFKRPLLMAFGASEDTVGYALEYLSIYLLGTVFVQLALGLNTFISAQGKALTSMLSVLIGAVLNIVLDPIFIFGFQMGVRGAALATILSQAVSACWVVGFLCTKRSGLRIRLANMALKKEIVSRIAALGVAPFIMQSTESLVTVVLNSSLQTFGGDLYVGTLTIMQSVMQMVVMPVQGITQGTQPIMSYNFGAKNFQRVRQVFKRLLTVTMTVTITAFIIVSLFPGQLAQIFNDDQELVALVDRVMPVFFAGIWAFGAQMACQTTFMALGQAKTSLFLALLRKVILLVPLAILLPRITNSVMGVYIAEPVADILASATTLTIFLTRRKKLLPTPKD</sequence>
<dbReference type="Pfam" id="PF01554">
    <property type="entry name" value="MatE"/>
    <property type="match status" value="2"/>
</dbReference>
<dbReference type="GO" id="GO:0015297">
    <property type="term" value="F:antiporter activity"/>
    <property type="evidence" value="ECO:0007669"/>
    <property type="project" value="InterPro"/>
</dbReference>
<evidence type="ECO:0000313" key="11">
    <source>
        <dbReference type="EMBL" id="MBC5723284.1"/>
    </source>
</evidence>
<dbReference type="PANTHER" id="PTHR43823:SF3">
    <property type="entry name" value="MULTIDRUG EXPORT PROTEIN MEPA"/>
    <property type="match status" value="1"/>
</dbReference>
<dbReference type="PIRSF" id="PIRSF006603">
    <property type="entry name" value="DinF"/>
    <property type="match status" value="1"/>
</dbReference>
<dbReference type="RefSeq" id="WP_147573387.1">
    <property type="nucleotide sequence ID" value="NZ_JACOPO010000007.1"/>
</dbReference>
<feature type="transmembrane region" description="Helical" evidence="10">
    <location>
        <begin position="35"/>
        <end position="59"/>
    </location>
</feature>
<keyword evidence="7 10" id="KW-1133">Transmembrane helix</keyword>
<gene>
    <name evidence="11" type="ORF">H8S11_10740</name>
</gene>
<evidence type="ECO:0000256" key="1">
    <source>
        <dbReference type="ARBA" id="ARBA00004651"/>
    </source>
</evidence>
<dbReference type="InterPro" id="IPR045070">
    <property type="entry name" value="MATE_MepA-like"/>
</dbReference>
<keyword evidence="5" id="KW-1003">Cell membrane</keyword>